<keyword evidence="1" id="KW-0614">Plasmid</keyword>
<reference evidence="1 2" key="1">
    <citation type="submission" date="2024-04" db="EMBL/GenBank/DDBJ databases">
        <title>Dissimilatory iodate-reducing microorganisms contribute to the enrichment of iodine in groundwater.</title>
        <authorList>
            <person name="Jiang Z."/>
        </authorList>
    </citation>
    <scope>NUCLEOTIDE SEQUENCE [LARGE SCALE GENOMIC DNA]</scope>
    <source>
        <strain evidence="1 2">NCP973</strain>
        <plasmid evidence="1 2">unnamed1</plasmid>
    </source>
</reference>
<dbReference type="EMBL" id="CP151407">
    <property type="protein sequence ID" value="WZJ23368.1"/>
    <property type="molecule type" value="Genomic_DNA"/>
</dbReference>
<evidence type="ECO:0000313" key="2">
    <source>
        <dbReference type="Proteomes" id="UP001479520"/>
    </source>
</evidence>
<gene>
    <name evidence="1" type="ORF">AADV58_18335</name>
</gene>
<dbReference type="Proteomes" id="UP001479520">
    <property type="component" value="Plasmid unnamed1"/>
</dbReference>
<dbReference type="RefSeq" id="WP_341744707.1">
    <property type="nucleotide sequence ID" value="NZ_CP151407.1"/>
</dbReference>
<evidence type="ECO:0000313" key="1">
    <source>
        <dbReference type="EMBL" id="WZJ23368.1"/>
    </source>
</evidence>
<protein>
    <submittedName>
        <fullName evidence="1">Uncharacterized protein</fullName>
    </submittedName>
</protein>
<geneLocation type="plasmid" evidence="1 2">
    <name>unnamed1</name>
</geneLocation>
<accession>A0ABZ2XMB2</accession>
<name>A0ABZ2XMB2_9RHOO</name>
<keyword evidence="2" id="KW-1185">Reference proteome</keyword>
<proteinExistence type="predicted"/>
<sequence length="98" mass="11114">MQTATEAEYSTLVRQCAEQGRALMQTLVNNGAPETLYLFARESRPGKAGELFLVRDSAPNPYGYKLVTGEGLRINVPYDNYFQWVYERARSAQILSFD</sequence>
<organism evidence="1 2">
    <name type="scientific">Azonexus hydrophilus</name>
    <dbReference type="NCBI Taxonomy" id="418702"/>
    <lineage>
        <taxon>Bacteria</taxon>
        <taxon>Pseudomonadati</taxon>
        <taxon>Pseudomonadota</taxon>
        <taxon>Betaproteobacteria</taxon>
        <taxon>Rhodocyclales</taxon>
        <taxon>Azonexaceae</taxon>
        <taxon>Azonexus</taxon>
    </lineage>
</organism>